<evidence type="ECO:0000256" key="12">
    <source>
        <dbReference type="ARBA" id="ARBA00034808"/>
    </source>
</evidence>
<comment type="catalytic activity">
    <reaction evidence="13">
        <text>ATP + H2O = ADP + phosphate + H(+)</text>
        <dbReference type="Rhea" id="RHEA:13065"/>
        <dbReference type="ChEBI" id="CHEBI:15377"/>
        <dbReference type="ChEBI" id="CHEBI:15378"/>
        <dbReference type="ChEBI" id="CHEBI:30616"/>
        <dbReference type="ChEBI" id="CHEBI:43474"/>
        <dbReference type="ChEBI" id="CHEBI:456216"/>
        <dbReference type="EC" id="5.6.2.4"/>
    </reaction>
</comment>
<evidence type="ECO:0000256" key="6">
    <source>
        <dbReference type="ARBA" id="ARBA00022839"/>
    </source>
</evidence>
<evidence type="ECO:0000256" key="11">
    <source>
        <dbReference type="ARBA" id="ARBA00034617"/>
    </source>
</evidence>
<evidence type="ECO:0000256" key="7">
    <source>
        <dbReference type="ARBA" id="ARBA00022840"/>
    </source>
</evidence>
<keyword evidence="17" id="KW-1185">Reference proteome</keyword>
<evidence type="ECO:0000256" key="5">
    <source>
        <dbReference type="ARBA" id="ARBA00022806"/>
    </source>
</evidence>
<dbReference type="PANTHER" id="PTHR11070:SF67">
    <property type="entry name" value="DNA 3'-5' HELICASE"/>
    <property type="match status" value="1"/>
</dbReference>
<dbReference type="Gene3D" id="3.40.50.300">
    <property type="entry name" value="P-loop containing nucleotide triphosphate hydrolases"/>
    <property type="match status" value="4"/>
</dbReference>
<comment type="catalytic activity">
    <reaction evidence="11">
        <text>Couples ATP hydrolysis with the unwinding of duplex DNA by translocating in the 3'-5' direction.</text>
        <dbReference type="EC" id="5.6.2.4"/>
    </reaction>
</comment>
<dbReference type="SUPFAM" id="SSF52540">
    <property type="entry name" value="P-loop containing nucleoside triphosphate hydrolases"/>
    <property type="match status" value="1"/>
</dbReference>
<dbReference type="GO" id="GO:0004386">
    <property type="term" value="F:helicase activity"/>
    <property type="evidence" value="ECO:0007669"/>
    <property type="project" value="UniProtKB-KW"/>
</dbReference>
<dbReference type="Pfam" id="PF13361">
    <property type="entry name" value="UvrD_C"/>
    <property type="match status" value="1"/>
</dbReference>
<evidence type="ECO:0000256" key="9">
    <source>
        <dbReference type="ARBA" id="ARBA00023204"/>
    </source>
</evidence>
<evidence type="ECO:0000256" key="1">
    <source>
        <dbReference type="ARBA" id="ARBA00022722"/>
    </source>
</evidence>
<keyword evidence="4 14" id="KW-0378">Hydrolase</keyword>
<evidence type="ECO:0000256" key="13">
    <source>
        <dbReference type="ARBA" id="ARBA00048988"/>
    </source>
</evidence>
<dbReference type="InterPro" id="IPR000212">
    <property type="entry name" value="DNA_helicase_UvrD/REP"/>
</dbReference>
<name>A0ABX2YHE6_9BACT</name>
<keyword evidence="10" id="KW-0413">Isomerase</keyword>
<dbReference type="InterPro" id="IPR011604">
    <property type="entry name" value="PDDEXK-like_dom_sf"/>
</dbReference>
<dbReference type="InterPro" id="IPR014016">
    <property type="entry name" value="UvrD-like_ATP-bd"/>
</dbReference>
<keyword evidence="6" id="KW-0269">Exonuclease</keyword>
<accession>A0ABX2YHE6</accession>
<dbReference type="Pfam" id="PF00580">
    <property type="entry name" value="UvrD-helicase"/>
    <property type="match status" value="1"/>
</dbReference>
<dbReference type="Proteomes" id="UP000093159">
    <property type="component" value="Unassembled WGS sequence"/>
</dbReference>
<dbReference type="GO" id="GO:0016787">
    <property type="term" value="F:hydrolase activity"/>
    <property type="evidence" value="ECO:0007669"/>
    <property type="project" value="UniProtKB-KW"/>
</dbReference>
<evidence type="ECO:0000256" key="4">
    <source>
        <dbReference type="ARBA" id="ARBA00022801"/>
    </source>
</evidence>
<keyword evidence="2 14" id="KW-0547">Nucleotide-binding</keyword>
<evidence type="ECO:0000256" key="14">
    <source>
        <dbReference type="PROSITE-ProRule" id="PRU00560"/>
    </source>
</evidence>
<keyword evidence="8" id="KW-0238">DNA-binding</keyword>
<evidence type="ECO:0000256" key="10">
    <source>
        <dbReference type="ARBA" id="ARBA00023235"/>
    </source>
</evidence>
<evidence type="ECO:0000256" key="8">
    <source>
        <dbReference type="ARBA" id="ARBA00023125"/>
    </source>
</evidence>
<dbReference type="InterPro" id="IPR014017">
    <property type="entry name" value="DNA_helicase_UvrD-like_C"/>
</dbReference>
<gene>
    <name evidence="16" type="primary">addA</name>
    <name evidence="16" type="ORF">AAX28_01669</name>
</gene>
<comment type="caution">
    <text evidence="16">The sequence shown here is derived from an EMBL/GenBank/DDBJ whole genome shotgun (WGS) entry which is preliminary data.</text>
</comment>
<proteinExistence type="predicted"/>
<sequence length="1041" mass="121396">MALNKFTIQKSFAINAGAGSGKTYTLSRRYINAILGFDFFREKGFEDIYFENLKQATTKQIVTITYTETAALEMKERIFGLISKILSVDSLDDKDADKSSILEAFKILNLEQKNHVINTLQQALVQSSDAKISTIHSFCLDILKTNADIAKFDSQVDIIKDDEKDKLINDSIFQTLNNPKNKEIIKEISKYLNLFFIDTIFKKYATSSTFRKEFDSFDENSLDERSLKFLLLDLYKLPDVKEDYEILCNRFDEDELEPKYKEFLAKYIENYFNFNAISWGELSKEFDVEIHFGKKPFNRMKDIKDNVENIKSFESFYSVYSVINKEKEALFYKKIELLKSLMKEIKSLYDSKLKELGKLDFDEIISKTHEIIKNVDLNIKYLMVDEFQDTNTTQYEIIKNALNKDSNLFVVGDSKQSIYSFQGAEIEVFNEAITDKNYISSIEPMDINFRSDGVVLDNVNKIFEKLLKTNNEITLIKQNYEATPQALKVSKDEKTNIGTFRFLINSNVEQTEDSTNEFEQIAKIIANIKYGKLEEYKHIKELIEKQQKAIAVVFDSKTKMLELKSYLAEHNIECKVSASENFYHTKEVNDIFNLLMHLQKPKDKYYKSAALRSNILRFSDDEIYQIISKDLEIEELNSLKNEFDTRILSDFVLYVYQKYTFKDLQNYFSDSEQKKANLDKFLFKVLDYEYSNGNDTYMFLKQCEKNIYFSEAGEDEAFFKSDNLESIQLCTIHSTKGLAYPMVILANSDKNVYSQIQSDSIKHNSFTLVSNNEKKLITGFKVDDYEPLSFRLLKQIDKLKHLAEKKRLLYVALTRAENDVIISANMKNSNISDSSYLGMIVNGLGINSEDLFNKDFEGCITNLENIEISKETKVLENKEVVLKELKFEEYIKPISATNSSTKEDNNATKLGTITHKIFELYWDKFDEIDIELILNKFEIIEENEQLKIKNSIENFKSSDVYKLLKSSVEHRFELEFNYQDKKGFIDLVYYDENSAGWVIVDFKTGIKSQEKEEKYQKQLEFYEEVLNDIGMSVVGKEILWV</sequence>
<keyword evidence="7 14" id="KW-0067">ATP-binding</keyword>
<evidence type="ECO:0000256" key="2">
    <source>
        <dbReference type="ARBA" id="ARBA00022741"/>
    </source>
</evidence>
<dbReference type="InterPro" id="IPR011335">
    <property type="entry name" value="Restrct_endonuc-II-like"/>
</dbReference>
<keyword evidence="9" id="KW-0234">DNA repair</keyword>
<dbReference type="Pfam" id="PF12705">
    <property type="entry name" value="PDDEXK_1"/>
    <property type="match status" value="1"/>
</dbReference>
<dbReference type="InterPro" id="IPR038726">
    <property type="entry name" value="PDDEXK_AddAB-type"/>
</dbReference>
<dbReference type="Gene3D" id="3.90.320.10">
    <property type="match status" value="1"/>
</dbReference>
<keyword evidence="1" id="KW-0540">Nuclease</keyword>
<dbReference type="InterPro" id="IPR027417">
    <property type="entry name" value="P-loop_NTPase"/>
</dbReference>
<organism evidence="16 17">
    <name type="scientific">Arcobacter porcinus</name>
    <dbReference type="NCBI Taxonomy" id="1935204"/>
    <lineage>
        <taxon>Bacteria</taxon>
        <taxon>Pseudomonadati</taxon>
        <taxon>Campylobacterota</taxon>
        <taxon>Epsilonproteobacteria</taxon>
        <taxon>Campylobacterales</taxon>
        <taxon>Arcobacteraceae</taxon>
        <taxon>Arcobacter</taxon>
    </lineage>
</organism>
<feature type="binding site" evidence="14">
    <location>
        <begin position="16"/>
        <end position="23"/>
    </location>
    <ligand>
        <name>ATP</name>
        <dbReference type="ChEBI" id="CHEBI:30616"/>
    </ligand>
</feature>
<dbReference type="SUPFAM" id="SSF52980">
    <property type="entry name" value="Restriction endonuclease-like"/>
    <property type="match status" value="1"/>
</dbReference>
<keyword evidence="3" id="KW-0227">DNA damage</keyword>
<protein>
    <recommendedName>
        <fullName evidence="12">DNA 3'-5' helicase</fullName>
        <ecNumber evidence="12">5.6.2.4</ecNumber>
    </recommendedName>
</protein>
<reference evidence="16 17" key="1">
    <citation type="submission" date="2015-05" db="EMBL/GenBank/DDBJ databases">
        <authorList>
            <person name="Rovetto F."/>
            <person name="Cocolin L."/>
            <person name="Illeghems K."/>
            <person name="Van Nieuwerburgh F."/>
            <person name="Houf K."/>
        </authorList>
    </citation>
    <scope>NUCLEOTIDE SEQUENCE [LARGE SCALE GENOMIC DNA]</scope>
    <source>
        <strain evidence="16 17">117434</strain>
    </source>
</reference>
<dbReference type="EC" id="5.6.2.4" evidence="12"/>
<evidence type="ECO:0000313" key="17">
    <source>
        <dbReference type="Proteomes" id="UP000093159"/>
    </source>
</evidence>
<feature type="domain" description="UvrD-like helicase ATP-binding" evidence="15">
    <location>
        <begin position="1"/>
        <end position="452"/>
    </location>
</feature>
<dbReference type="PANTHER" id="PTHR11070">
    <property type="entry name" value="UVRD / RECB / PCRA DNA HELICASE FAMILY MEMBER"/>
    <property type="match status" value="1"/>
</dbReference>
<evidence type="ECO:0000313" key="16">
    <source>
        <dbReference type="EMBL" id="OCL90850.1"/>
    </source>
</evidence>
<dbReference type="RefSeq" id="WP_066179517.1">
    <property type="nucleotide sequence ID" value="NZ_LDIR01000003.1"/>
</dbReference>
<keyword evidence="5 14" id="KW-0347">Helicase</keyword>
<dbReference type="PROSITE" id="PS51198">
    <property type="entry name" value="UVRD_HELICASE_ATP_BIND"/>
    <property type="match status" value="1"/>
</dbReference>
<dbReference type="EMBL" id="LDIR01000003">
    <property type="protein sequence ID" value="OCL90850.1"/>
    <property type="molecule type" value="Genomic_DNA"/>
</dbReference>
<evidence type="ECO:0000259" key="15">
    <source>
        <dbReference type="PROSITE" id="PS51198"/>
    </source>
</evidence>
<evidence type="ECO:0000256" key="3">
    <source>
        <dbReference type="ARBA" id="ARBA00022763"/>
    </source>
</evidence>